<dbReference type="Pfam" id="PF21702">
    <property type="entry name" value="GLGE_C"/>
    <property type="match status" value="1"/>
</dbReference>
<proteinExistence type="predicted"/>
<feature type="non-terminal residue" evidence="2">
    <location>
        <position position="1"/>
    </location>
</feature>
<feature type="domain" description="Alpha-1,4-glucan:maltose-1-phosphate maltosyltransferase C-terminal" evidence="1">
    <location>
        <begin position="3"/>
        <end position="74"/>
    </location>
</feature>
<name>T1CIR9_9ZZZZ</name>
<dbReference type="Gene3D" id="2.60.40.1180">
    <property type="entry name" value="Golgi alpha-mannosidase II"/>
    <property type="match status" value="1"/>
</dbReference>
<gene>
    <name evidence="2" type="ORF">B1B_05924</name>
</gene>
<dbReference type="AlphaFoldDB" id="T1CIR9"/>
<organism evidence="2">
    <name type="scientific">mine drainage metagenome</name>
    <dbReference type="NCBI Taxonomy" id="410659"/>
    <lineage>
        <taxon>unclassified sequences</taxon>
        <taxon>metagenomes</taxon>
        <taxon>ecological metagenomes</taxon>
    </lineage>
</organism>
<comment type="caution">
    <text evidence="2">The sequence shown here is derived from an EMBL/GenBank/DDBJ whole genome shotgun (WGS) entry which is preliminary data.</text>
</comment>
<sequence>SSPEGKNHLLVIANVLPESTVESMVDVPLEALGLPEGAAYRVRDLLTDEVYSWTGRRNYVRLDPAFRVAHVLRVEA</sequence>
<evidence type="ECO:0000313" key="2">
    <source>
        <dbReference type="EMBL" id="EQD67460.1"/>
    </source>
</evidence>
<reference evidence="2" key="2">
    <citation type="journal article" date="2014" name="ISME J.">
        <title>Microbial stratification in low pH oxic and suboxic macroscopic growths along an acid mine drainage.</title>
        <authorList>
            <person name="Mendez-Garcia C."/>
            <person name="Mesa V."/>
            <person name="Sprenger R.R."/>
            <person name="Richter M."/>
            <person name="Diez M.S."/>
            <person name="Solano J."/>
            <person name="Bargiela R."/>
            <person name="Golyshina O.V."/>
            <person name="Manteca A."/>
            <person name="Ramos J.L."/>
            <person name="Gallego J.R."/>
            <person name="Llorente I."/>
            <person name="Martins Dos Santos V.A."/>
            <person name="Jensen O.N."/>
            <person name="Pelaez A.I."/>
            <person name="Sanchez J."/>
            <person name="Ferrer M."/>
        </authorList>
    </citation>
    <scope>NUCLEOTIDE SEQUENCE</scope>
</reference>
<reference evidence="2" key="1">
    <citation type="submission" date="2013-08" db="EMBL/GenBank/DDBJ databases">
        <authorList>
            <person name="Mendez C."/>
            <person name="Richter M."/>
            <person name="Ferrer M."/>
            <person name="Sanchez J."/>
        </authorList>
    </citation>
    <scope>NUCLEOTIDE SEQUENCE</scope>
</reference>
<evidence type="ECO:0000259" key="1">
    <source>
        <dbReference type="Pfam" id="PF21702"/>
    </source>
</evidence>
<accession>T1CIR9</accession>
<dbReference type="EMBL" id="AUZY01003762">
    <property type="protein sequence ID" value="EQD67460.1"/>
    <property type="molecule type" value="Genomic_DNA"/>
</dbReference>
<dbReference type="InterPro" id="IPR013780">
    <property type="entry name" value="Glyco_hydro_b"/>
</dbReference>
<dbReference type="InterPro" id="IPR049171">
    <property type="entry name" value="GLGE_C"/>
</dbReference>
<protein>
    <recommendedName>
        <fullName evidence="1">Alpha-1,4-glucan:maltose-1-phosphate maltosyltransferase C-terminal domain-containing protein</fullName>
    </recommendedName>
</protein>